<protein>
    <submittedName>
        <fullName evidence="2">Uncharacterized protein</fullName>
    </submittedName>
</protein>
<reference evidence="2 3" key="1">
    <citation type="journal article" date="2017" name="Infect. Genet. Evol.">
        <title>The new phylogeny of the genus Mycobacterium: The old and the news.</title>
        <authorList>
            <person name="Tortoli E."/>
            <person name="Fedrizzi T."/>
            <person name="Meehan C.J."/>
            <person name="Trovato A."/>
            <person name="Grottola A."/>
            <person name="Giacobazzi E."/>
            <person name="Serpini G.F."/>
            <person name="Tagliazucchi S."/>
            <person name="Fabio A."/>
            <person name="Bettua C."/>
            <person name="Bertorelli R."/>
            <person name="Frascaro F."/>
            <person name="De Sanctis V."/>
            <person name="Pecorari M."/>
            <person name="Jousson O."/>
            <person name="Segata N."/>
            <person name="Cirillo D.M."/>
        </authorList>
    </citation>
    <scope>NUCLEOTIDE SEQUENCE [LARGE SCALE GENOMIC DNA]</scope>
    <source>
        <strain evidence="2 3">CIP1034565</strain>
    </source>
</reference>
<dbReference type="OrthoDB" id="4736782at2"/>
<dbReference type="AlphaFoldDB" id="A0A2G5PEW7"/>
<name>A0A2G5PEW7_9MYCO</name>
<dbReference type="EMBL" id="PDCN02000003">
    <property type="protein sequence ID" value="PIB76846.1"/>
    <property type="molecule type" value="Genomic_DNA"/>
</dbReference>
<gene>
    <name evidence="2" type="ORF">CQY22_004170</name>
</gene>
<evidence type="ECO:0000313" key="3">
    <source>
        <dbReference type="Proteomes" id="UP000230551"/>
    </source>
</evidence>
<feature type="signal peptide" evidence="1">
    <location>
        <begin position="1"/>
        <end position="21"/>
    </location>
</feature>
<proteinExistence type="predicted"/>
<evidence type="ECO:0000256" key="1">
    <source>
        <dbReference type="SAM" id="SignalP"/>
    </source>
</evidence>
<accession>A0A2G5PEW7</accession>
<dbReference type="RefSeq" id="WP_090589184.1">
    <property type="nucleotide sequence ID" value="NZ_CP104302.1"/>
</dbReference>
<comment type="caution">
    <text evidence="2">The sequence shown here is derived from an EMBL/GenBank/DDBJ whole genome shotgun (WGS) entry which is preliminary data.</text>
</comment>
<dbReference type="Proteomes" id="UP000230551">
    <property type="component" value="Unassembled WGS sequence"/>
</dbReference>
<keyword evidence="1" id="KW-0732">Signal</keyword>
<keyword evidence="3" id="KW-1185">Reference proteome</keyword>
<evidence type="ECO:0000313" key="2">
    <source>
        <dbReference type="EMBL" id="PIB76846.1"/>
    </source>
</evidence>
<organism evidence="2 3">
    <name type="scientific">Mycolicibacterium brumae</name>
    <dbReference type="NCBI Taxonomy" id="85968"/>
    <lineage>
        <taxon>Bacteria</taxon>
        <taxon>Bacillati</taxon>
        <taxon>Actinomycetota</taxon>
        <taxon>Actinomycetes</taxon>
        <taxon>Mycobacteriales</taxon>
        <taxon>Mycobacteriaceae</taxon>
        <taxon>Mycolicibacterium</taxon>
    </lineage>
</organism>
<sequence>MKLRNKSAVAAAGLMAMSMVAAPMVTATEAQARPVCEQTATKTRCETNGSTSIKVVPQTRAPMSGQQMGALGMVPRQIFLGW</sequence>
<feature type="chain" id="PRO_5039048352" evidence="1">
    <location>
        <begin position="22"/>
        <end position="82"/>
    </location>
</feature>